<evidence type="ECO:0000256" key="5">
    <source>
        <dbReference type="ARBA" id="ARBA00023125"/>
    </source>
</evidence>
<evidence type="ECO:0000256" key="3">
    <source>
        <dbReference type="ARBA" id="ARBA00022806"/>
    </source>
</evidence>
<dbReference type="NCBIfam" id="TIGR00614">
    <property type="entry name" value="recQ_fam"/>
    <property type="match status" value="1"/>
</dbReference>
<evidence type="ECO:0000256" key="2">
    <source>
        <dbReference type="ARBA" id="ARBA00022801"/>
    </source>
</evidence>
<protein>
    <submittedName>
        <fullName evidence="8">ATP-dependent DNA helicase RecQ</fullName>
    </submittedName>
</protein>
<dbReference type="GO" id="GO:0030894">
    <property type="term" value="C:replisome"/>
    <property type="evidence" value="ECO:0007669"/>
    <property type="project" value="TreeGrafter"/>
</dbReference>
<evidence type="ECO:0000313" key="8">
    <source>
        <dbReference type="EMBL" id="KRO26283.1"/>
    </source>
</evidence>
<dbReference type="InterPro" id="IPR027417">
    <property type="entry name" value="P-loop_NTPase"/>
</dbReference>
<dbReference type="GO" id="GO:0003677">
    <property type="term" value="F:DNA binding"/>
    <property type="evidence" value="ECO:0007669"/>
    <property type="project" value="UniProtKB-KW"/>
</dbReference>
<evidence type="ECO:0000259" key="7">
    <source>
        <dbReference type="PROSITE" id="PS51194"/>
    </source>
</evidence>
<dbReference type="GO" id="GO:0009378">
    <property type="term" value="F:four-way junction helicase activity"/>
    <property type="evidence" value="ECO:0007669"/>
    <property type="project" value="TreeGrafter"/>
</dbReference>
<dbReference type="SUPFAM" id="SSF52540">
    <property type="entry name" value="P-loop containing nucleoside triphosphate hydrolases"/>
    <property type="match status" value="1"/>
</dbReference>
<feature type="domain" description="Helicase C-terminal" evidence="7">
    <location>
        <begin position="220"/>
        <end position="376"/>
    </location>
</feature>
<dbReference type="InterPro" id="IPR011545">
    <property type="entry name" value="DEAD/DEAH_box_helicase_dom"/>
</dbReference>
<evidence type="ECO:0000256" key="1">
    <source>
        <dbReference type="ARBA" id="ARBA00022741"/>
    </source>
</evidence>
<dbReference type="GO" id="GO:0006281">
    <property type="term" value="P:DNA repair"/>
    <property type="evidence" value="ECO:0007669"/>
    <property type="project" value="TreeGrafter"/>
</dbReference>
<dbReference type="PANTHER" id="PTHR13710:SF84">
    <property type="entry name" value="ATP-DEPENDENT DNA HELICASE RECS-RELATED"/>
    <property type="match status" value="1"/>
</dbReference>
<dbReference type="Pfam" id="PF00270">
    <property type="entry name" value="DEAD"/>
    <property type="match status" value="1"/>
</dbReference>
<dbReference type="InterPro" id="IPR002464">
    <property type="entry name" value="DNA/RNA_helicase_DEAH_CS"/>
</dbReference>
<dbReference type="InterPro" id="IPR004589">
    <property type="entry name" value="DNA_helicase_ATP-dep_RecQ"/>
</dbReference>
<dbReference type="Pfam" id="PF00271">
    <property type="entry name" value="Helicase_C"/>
    <property type="match status" value="1"/>
</dbReference>
<dbReference type="GO" id="GO:0005524">
    <property type="term" value="F:ATP binding"/>
    <property type="evidence" value="ECO:0007669"/>
    <property type="project" value="UniProtKB-KW"/>
</dbReference>
<organism evidence="8 9">
    <name type="scientific">Pediococcus argentinicus</name>
    <dbReference type="NCBI Taxonomy" id="480391"/>
    <lineage>
        <taxon>Bacteria</taxon>
        <taxon>Bacillati</taxon>
        <taxon>Bacillota</taxon>
        <taxon>Bacilli</taxon>
        <taxon>Lactobacillales</taxon>
        <taxon>Lactobacillaceae</taxon>
        <taxon>Pediococcus</taxon>
    </lineage>
</organism>
<dbReference type="SMART" id="SM00490">
    <property type="entry name" value="HELICc"/>
    <property type="match status" value="1"/>
</dbReference>
<dbReference type="AlphaFoldDB" id="A0A0R2NNL4"/>
<dbReference type="PATRIC" id="fig|480391.4.peg.70"/>
<dbReference type="GO" id="GO:0016787">
    <property type="term" value="F:hydrolase activity"/>
    <property type="evidence" value="ECO:0007669"/>
    <property type="project" value="UniProtKB-KW"/>
</dbReference>
<dbReference type="InterPro" id="IPR001650">
    <property type="entry name" value="Helicase_C-like"/>
</dbReference>
<keyword evidence="3 8" id="KW-0347">Helicase</keyword>
<reference evidence="8 9" key="1">
    <citation type="journal article" date="2015" name="Genome Announc.">
        <title>Expanding the biotechnology potential of lactobacilli through comparative genomics of 213 strains and associated genera.</title>
        <authorList>
            <person name="Sun Z."/>
            <person name="Harris H.M."/>
            <person name="McCann A."/>
            <person name="Guo C."/>
            <person name="Argimon S."/>
            <person name="Zhang W."/>
            <person name="Yang X."/>
            <person name="Jeffery I.B."/>
            <person name="Cooney J.C."/>
            <person name="Kagawa T.F."/>
            <person name="Liu W."/>
            <person name="Song Y."/>
            <person name="Salvetti E."/>
            <person name="Wrobel A."/>
            <person name="Rasinkangas P."/>
            <person name="Parkhill J."/>
            <person name="Rea M.C."/>
            <person name="O'Sullivan O."/>
            <person name="Ritari J."/>
            <person name="Douillard F.P."/>
            <person name="Paul Ross R."/>
            <person name="Yang R."/>
            <person name="Briner A.E."/>
            <person name="Felis G.E."/>
            <person name="de Vos W.M."/>
            <person name="Barrangou R."/>
            <person name="Klaenhammer T.R."/>
            <person name="Caufield P.W."/>
            <person name="Cui Y."/>
            <person name="Zhang H."/>
            <person name="O'Toole P.W."/>
        </authorList>
    </citation>
    <scope>NUCLEOTIDE SEQUENCE [LARGE SCALE GENOMIC DNA]</scope>
    <source>
        <strain evidence="8 9">DSM 23026</strain>
    </source>
</reference>
<dbReference type="SMART" id="SM00487">
    <property type="entry name" value="DEXDc"/>
    <property type="match status" value="1"/>
</dbReference>
<keyword evidence="4" id="KW-0067">ATP-binding</keyword>
<comment type="caution">
    <text evidence="8">The sequence shown here is derived from an EMBL/GenBank/DDBJ whole genome shotgun (WGS) entry which is preliminary data.</text>
</comment>
<keyword evidence="2" id="KW-0378">Hydrolase</keyword>
<dbReference type="CDD" id="cd17920">
    <property type="entry name" value="DEXHc_RecQ"/>
    <property type="match status" value="1"/>
</dbReference>
<evidence type="ECO:0000256" key="4">
    <source>
        <dbReference type="ARBA" id="ARBA00022840"/>
    </source>
</evidence>
<dbReference type="PANTHER" id="PTHR13710">
    <property type="entry name" value="DNA HELICASE RECQ FAMILY MEMBER"/>
    <property type="match status" value="1"/>
</dbReference>
<dbReference type="GO" id="GO:0043590">
    <property type="term" value="C:bacterial nucleoid"/>
    <property type="evidence" value="ECO:0007669"/>
    <property type="project" value="TreeGrafter"/>
</dbReference>
<dbReference type="PROSITE" id="PS51194">
    <property type="entry name" value="HELICASE_CTER"/>
    <property type="match status" value="1"/>
</dbReference>
<dbReference type="EMBL" id="JQCQ01000001">
    <property type="protein sequence ID" value="KRO26283.1"/>
    <property type="molecule type" value="Genomic_DNA"/>
</dbReference>
<dbReference type="Proteomes" id="UP000051249">
    <property type="component" value="Unassembled WGS sequence"/>
</dbReference>
<dbReference type="InterPro" id="IPR014001">
    <property type="entry name" value="Helicase_ATP-bd"/>
</dbReference>
<dbReference type="GO" id="GO:0006310">
    <property type="term" value="P:DNA recombination"/>
    <property type="evidence" value="ECO:0007669"/>
    <property type="project" value="InterPro"/>
</dbReference>
<feature type="domain" description="Helicase ATP-binding" evidence="6">
    <location>
        <begin position="27"/>
        <end position="194"/>
    </location>
</feature>
<dbReference type="GO" id="GO:0043138">
    <property type="term" value="F:3'-5' DNA helicase activity"/>
    <property type="evidence" value="ECO:0007669"/>
    <property type="project" value="TreeGrafter"/>
</dbReference>
<dbReference type="Gene3D" id="3.40.50.300">
    <property type="entry name" value="P-loop containing nucleotide triphosphate hydrolases"/>
    <property type="match status" value="2"/>
</dbReference>
<gene>
    <name evidence="8" type="ORF">IV88_GL000068</name>
</gene>
<dbReference type="PROSITE" id="PS00690">
    <property type="entry name" value="DEAH_ATP_HELICASE"/>
    <property type="match status" value="1"/>
</dbReference>
<dbReference type="OrthoDB" id="9763310at2"/>
<name>A0A0R2NNL4_9LACO</name>
<dbReference type="GO" id="GO:0005737">
    <property type="term" value="C:cytoplasm"/>
    <property type="evidence" value="ECO:0007669"/>
    <property type="project" value="TreeGrafter"/>
</dbReference>
<proteinExistence type="predicted"/>
<keyword evidence="5" id="KW-0238">DNA-binding</keyword>
<sequence>MTEVNFSQVLKEKFGFSQFREGQLEILESLSKQQDTLAILPTGSGKSLIYQMYGFTSNQRVLIVTPLLSLIQDQIGRLQLLGEKKVTELSSRQTLPEQERVLNNLQKFQFIFTSPETLQKDNVRQALKTVGIGLLVIDEAHCIVQWGKSFRPDYLKLGEVRKYLGKPTTLMLTATASKKTRAGILKYMNLDSGNVNEFITSVDRPNIYLGFKIFDPSESKLDYLLELLPTLPSGGIIYFSSRKAANQVSDLISNQLGLRVAPYHAGMSNYERHQIQSQFANNRLDLICATSAFGMGIDKDNIRYVVHFHMPGDIESYVQEIGRAGRDGQPSAAIMLYQLGDEKVPSLLNNFSIPSEEMIDQYFEGNNQGSSDRNLVQFYQQNGLKADQIKNLFQQQHLQKKDELAEMLHLVNEKGCHRQYLLQHFDQEFNQHDDNCCGGMEHLPTFPKNENADSKVFKMIDWQEKINSLFN</sequence>
<keyword evidence="1" id="KW-0547">Nucleotide-binding</keyword>
<accession>A0A0R2NNL4</accession>
<dbReference type="RefSeq" id="WP_057797560.1">
    <property type="nucleotide sequence ID" value="NZ_BJZZ01000001.1"/>
</dbReference>
<dbReference type="PROSITE" id="PS51192">
    <property type="entry name" value="HELICASE_ATP_BIND_1"/>
    <property type="match status" value="1"/>
</dbReference>
<keyword evidence="9" id="KW-1185">Reference proteome</keyword>
<evidence type="ECO:0000313" key="9">
    <source>
        <dbReference type="Proteomes" id="UP000051249"/>
    </source>
</evidence>
<evidence type="ECO:0000259" key="6">
    <source>
        <dbReference type="PROSITE" id="PS51192"/>
    </source>
</evidence>